<organism evidence="2 3">
    <name type="scientific">Blattamonas nauphoetae</name>
    <dbReference type="NCBI Taxonomy" id="2049346"/>
    <lineage>
        <taxon>Eukaryota</taxon>
        <taxon>Metamonada</taxon>
        <taxon>Preaxostyla</taxon>
        <taxon>Oxymonadida</taxon>
        <taxon>Blattamonas</taxon>
    </lineage>
</organism>
<dbReference type="EMBL" id="JARBJD010000304">
    <property type="protein sequence ID" value="KAK2944318.1"/>
    <property type="molecule type" value="Genomic_DNA"/>
</dbReference>
<name>A0ABQ9WXS7_9EUKA</name>
<sequence length="387" mass="43029">MTAPPVPLGLRMVSLSNQSRQCDRHRSGRRTNLRTKQHEWLHCTGVRLDPFCCVEALHLPRSQLPCPVFTNKQVIQAHSKQIKHNVGTGSLGVPFPGVHISRNQLTVSATGFAGDRMGHPIHQHEHDSSVSGTGTSVSGDERSDLHHDARSEDSDRKDFNDVNRQVMGRESSEPAQPLTILGVMVTVCDMFSLLLRGVLQEQHSLLTRAIEALCGQITEKSSDSVDSGTILEFSPLWVVARISKIPTSPATRFCIHRSSRSSRRWWDGSTTKRWHITCILPSTHFCGRKLGTQLVADHASAQRSTECTILSTITSTQTAFSQSGLSLDRYYDTLSDVQDTLGDVIEEQTKESEEMTVQIEKLGKMLLSVDKKLEEKPDDTELLGLKE</sequence>
<feature type="compositionally biased region" description="Low complexity" evidence="1">
    <location>
        <begin position="129"/>
        <end position="138"/>
    </location>
</feature>
<feature type="region of interest" description="Disordered" evidence="1">
    <location>
        <begin position="117"/>
        <end position="160"/>
    </location>
</feature>
<gene>
    <name evidence="2" type="ORF">BLNAU_20763</name>
</gene>
<feature type="compositionally biased region" description="Basic and acidic residues" evidence="1">
    <location>
        <begin position="139"/>
        <end position="160"/>
    </location>
</feature>
<evidence type="ECO:0000313" key="2">
    <source>
        <dbReference type="EMBL" id="KAK2944318.1"/>
    </source>
</evidence>
<feature type="compositionally biased region" description="Basic and acidic residues" evidence="1">
    <location>
        <begin position="117"/>
        <end position="128"/>
    </location>
</feature>
<evidence type="ECO:0000313" key="3">
    <source>
        <dbReference type="Proteomes" id="UP001281761"/>
    </source>
</evidence>
<reference evidence="2 3" key="1">
    <citation type="journal article" date="2022" name="bioRxiv">
        <title>Genomics of Preaxostyla Flagellates Illuminates Evolutionary Transitions and the Path Towards Mitochondrial Loss.</title>
        <authorList>
            <person name="Novak L.V.F."/>
            <person name="Treitli S.C."/>
            <person name="Pyrih J."/>
            <person name="Halakuc P."/>
            <person name="Pipaliya S.V."/>
            <person name="Vacek V."/>
            <person name="Brzon O."/>
            <person name="Soukal P."/>
            <person name="Eme L."/>
            <person name="Dacks J.B."/>
            <person name="Karnkowska A."/>
            <person name="Elias M."/>
            <person name="Hampl V."/>
        </authorList>
    </citation>
    <scope>NUCLEOTIDE SEQUENCE [LARGE SCALE GENOMIC DNA]</scope>
    <source>
        <strain evidence="2">NAU3</strain>
        <tissue evidence="2">Gut</tissue>
    </source>
</reference>
<accession>A0ABQ9WXS7</accession>
<proteinExistence type="predicted"/>
<protein>
    <submittedName>
        <fullName evidence="2">Uncharacterized protein</fullName>
    </submittedName>
</protein>
<keyword evidence="3" id="KW-1185">Reference proteome</keyword>
<evidence type="ECO:0000256" key="1">
    <source>
        <dbReference type="SAM" id="MobiDB-lite"/>
    </source>
</evidence>
<comment type="caution">
    <text evidence="2">The sequence shown here is derived from an EMBL/GenBank/DDBJ whole genome shotgun (WGS) entry which is preliminary data.</text>
</comment>
<dbReference type="Proteomes" id="UP001281761">
    <property type="component" value="Unassembled WGS sequence"/>
</dbReference>